<evidence type="ECO:0000256" key="2">
    <source>
        <dbReference type="ARBA" id="ARBA00023136"/>
    </source>
</evidence>
<dbReference type="EMBL" id="DVNH01000018">
    <property type="protein sequence ID" value="HIU51457.1"/>
    <property type="molecule type" value="Genomic_DNA"/>
</dbReference>
<dbReference type="InterPro" id="IPR050768">
    <property type="entry name" value="UPF0353/GerABKA_families"/>
</dbReference>
<evidence type="ECO:0000256" key="3">
    <source>
        <dbReference type="SAM" id="Phobius"/>
    </source>
</evidence>
<dbReference type="PIRSF" id="PIRSF005690">
    <property type="entry name" value="GerBA"/>
    <property type="match status" value="1"/>
</dbReference>
<reference evidence="4" key="1">
    <citation type="submission" date="2020-10" db="EMBL/GenBank/DDBJ databases">
        <authorList>
            <person name="Gilroy R."/>
        </authorList>
    </citation>
    <scope>NUCLEOTIDE SEQUENCE</scope>
    <source>
        <strain evidence="4">CHK195-15760</strain>
    </source>
</reference>
<dbReference type="InterPro" id="IPR004995">
    <property type="entry name" value="Spore_Ger"/>
</dbReference>
<keyword evidence="3" id="KW-1133">Transmembrane helix</keyword>
<name>A0A9D1S9H2_9FIRM</name>
<comment type="similarity">
    <text evidence="1">Belongs to the GerABKA family.</text>
</comment>
<comment type="caution">
    <text evidence="4">The sequence shown here is derived from an EMBL/GenBank/DDBJ whole genome shotgun (WGS) entry which is preliminary data.</text>
</comment>
<keyword evidence="2 3" id="KW-0472">Membrane</keyword>
<organism evidence="4 5">
    <name type="scientific">Candidatus Merdicola faecigallinarum</name>
    <dbReference type="NCBI Taxonomy" id="2840862"/>
    <lineage>
        <taxon>Bacteria</taxon>
        <taxon>Bacillati</taxon>
        <taxon>Bacillota</taxon>
        <taxon>Clostridia</taxon>
        <taxon>Candidatus Merdicola</taxon>
    </lineage>
</organism>
<sequence>MMNSIKSSIKNWFKQIFAYKNPDINYNFYLAETQKEQELSYSSFENEISNTNSDLQFEKEEISCRLKENLDYMKLKYNTLINSDVVIREFTITAKGKEFPAFLFYIDGMSDSNLINDFILEPLMLKNEDNLYTEDSTYFLPSKENKQVPIKKIKKFNLTEYINNCLLPQNALKKETKFSSIISGINMGNCALFVESLNIAFNLDVKGFKQRSVSAPNNEIIIKGPHEAFVEAIRTNTSLLRRIVNNENLIIENVNVGDISKTACAICYMKDITNNDLVAEVRYRLNNLKVDTLLSSGELEQLIEETNKYSIPQILSTERPDKAAKHLFAGKVVVIINGNPYCLIMPATFIDFLGSPEDTNLKFQFANFLKFLRIIAMLITLLLPGLYIAITNFHQELIPTELLFSIIASRENVPFPVIFEILVMEISFELIREAGLRVPSPIGPTIGIVGALVLRASSSKC</sequence>
<proteinExistence type="inferred from homology"/>
<dbReference type="Pfam" id="PF03323">
    <property type="entry name" value="GerA"/>
    <property type="match status" value="1"/>
</dbReference>
<keyword evidence="3" id="KW-0812">Transmembrane</keyword>
<dbReference type="PANTHER" id="PTHR22550:SF5">
    <property type="entry name" value="LEUCINE ZIPPER PROTEIN 4"/>
    <property type="match status" value="1"/>
</dbReference>
<dbReference type="GO" id="GO:0009847">
    <property type="term" value="P:spore germination"/>
    <property type="evidence" value="ECO:0007669"/>
    <property type="project" value="InterPro"/>
</dbReference>
<feature type="transmembrane region" description="Helical" evidence="3">
    <location>
        <begin position="371"/>
        <end position="393"/>
    </location>
</feature>
<dbReference type="Proteomes" id="UP000824093">
    <property type="component" value="Unassembled WGS sequence"/>
</dbReference>
<reference evidence="4" key="2">
    <citation type="journal article" date="2021" name="PeerJ">
        <title>Extensive microbial diversity within the chicken gut microbiome revealed by metagenomics and culture.</title>
        <authorList>
            <person name="Gilroy R."/>
            <person name="Ravi A."/>
            <person name="Getino M."/>
            <person name="Pursley I."/>
            <person name="Horton D.L."/>
            <person name="Alikhan N.F."/>
            <person name="Baker D."/>
            <person name="Gharbi K."/>
            <person name="Hall N."/>
            <person name="Watson M."/>
            <person name="Adriaenssens E.M."/>
            <person name="Foster-Nyarko E."/>
            <person name="Jarju S."/>
            <person name="Secka A."/>
            <person name="Antonio M."/>
            <person name="Oren A."/>
            <person name="Chaudhuri R.R."/>
            <person name="La Ragione R."/>
            <person name="Hildebrand F."/>
            <person name="Pallen M.J."/>
        </authorList>
    </citation>
    <scope>NUCLEOTIDE SEQUENCE</scope>
    <source>
        <strain evidence="4">CHK195-15760</strain>
    </source>
</reference>
<evidence type="ECO:0000256" key="1">
    <source>
        <dbReference type="ARBA" id="ARBA00005278"/>
    </source>
</evidence>
<dbReference type="PANTHER" id="PTHR22550">
    <property type="entry name" value="SPORE GERMINATION PROTEIN"/>
    <property type="match status" value="1"/>
</dbReference>
<gene>
    <name evidence="4" type="ORF">IAB70_02360</name>
</gene>
<dbReference type="GO" id="GO:0016020">
    <property type="term" value="C:membrane"/>
    <property type="evidence" value="ECO:0007669"/>
    <property type="project" value="InterPro"/>
</dbReference>
<protein>
    <submittedName>
        <fullName evidence="4">Spore germination protein</fullName>
    </submittedName>
</protein>
<evidence type="ECO:0000313" key="4">
    <source>
        <dbReference type="EMBL" id="HIU51457.1"/>
    </source>
</evidence>
<dbReference type="AlphaFoldDB" id="A0A9D1S9H2"/>
<evidence type="ECO:0000313" key="5">
    <source>
        <dbReference type="Proteomes" id="UP000824093"/>
    </source>
</evidence>
<accession>A0A9D1S9H2</accession>